<evidence type="ECO:0000313" key="10">
    <source>
        <dbReference type="Proteomes" id="UP000800094"/>
    </source>
</evidence>
<feature type="domain" description="Rhodopsin" evidence="8">
    <location>
        <begin position="41"/>
        <end position="279"/>
    </location>
</feature>
<feature type="transmembrane region" description="Helical" evidence="7">
    <location>
        <begin position="57"/>
        <end position="80"/>
    </location>
</feature>
<evidence type="ECO:0000256" key="3">
    <source>
        <dbReference type="ARBA" id="ARBA00022989"/>
    </source>
</evidence>
<protein>
    <recommendedName>
        <fullName evidence="8">Rhodopsin domain-containing protein</fullName>
    </recommendedName>
</protein>
<name>A0A6A6J016_9PLEO</name>
<comment type="similarity">
    <text evidence="5">Belongs to the SAT4 family.</text>
</comment>
<dbReference type="EMBL" id="ML987190">
    <property type="protein sequence ID" value="KAF2255180.1"/>
    <property type="molecule type" value="Genomic_DNA"/>
</dbReference>
<dbReference type="OrthoDB" id="3934549at2759"/>
<comment type="subcellular location">
    <subcellularLocation>
        <location evidence="1">Membrane</location>
        <topology evidence="1">Multi-pass membrane protein</topology>
    </subcellularLocation>
</comment>
<dbReference type="GO" id="GO:0016020">
    <property type="term" value="C:membrane"/>
    <property type="evidence" value="ECO:0007669"/>
    <property type="project" value="UniProtKB-SubCell"/>
</dbReference>
<feature type="transmembrane region" description="Helical" evidence="7">
    <location>
        <begin position="100"/>
        <end position="124"/>
    </location>
</feature>
<evidence type="ECO:0000256" key="4">
    <source>
        <dbReference type="ARBA" id="ARBA00023136"/>
    </source>
</evidence>
<keyword evidence="4 7" id="KW-0472">Membrane</keyword>
<feature type="region of interest" description="Disordered" evidence="6">
    <location>
        <begin position="327"/>
        <end position="355"/>
    </location>
</feature>
<dbReference type="InterPro" id="IPR052337">
    <property type="entry name" value="SAT4-like"/>
</dbReference>
<evidence type="ECO:0000313" key="9">
    <source>
        <dbReference type="EMBL" id="KAF2255180.1"/>
    </source>
</evidence>
<dbReference type="Proteomes" id="UP000800094">
    <property type="component" value="Unassembled WGS sequence"/>
</dbReference>
<dbReference type="PANTHER" id="PTHR33048:SF129">
    <property type="entry name" value="INTEGRAL MEMBRANE PROTEIN-RELATED"/>
    <property type="match status" value="1"/>
</dbReference>
<gene>
    <name evidence="9" type="ORF">BU26DRAFT_514939</name>
</gene>
<sequence>MEAPDLSNMDRTNLPPDESIGTKAIVAMTVSSAFVIVTLGLRLYSRLMVVKKPGWDDLTIVLATICSLVQLIFNAIFLHHGQGRHVFYLTSSQIHLAYKFSNLVIFPFVFCTAITKISIAFMVLRLTQARWMKYYMYALIASLVLVNGACIVLLFAFCRPSYAFWDIGVKDARCWDTRVLTYASSVQGLWSIFTDLVCTSTPLIMIWKLHMGVNQKVAITVLIGFGLVTTGCSIGRCLYYANTKFSDDQTWVGINLVIWTTLEANIGIFAANLPALGFLRKKMEEKLASAPALRYLRFLSSGKSAGDSDREMLPTIGAANPRRKRDAFDSVLGSDDGLMGEDERELGVDRNAYTP</sequence>
<keyword evidence="3 7" id="KW-1133">Transmembrane helix</keyword>
<dbReference type="PANTHER" id="PTHR33048">
    <property type="entry name" value="PTH11-LIKE INTEGRAL MEMBRANE PROTEIN (AFU_ORTHOLOGUE AFUA_5G11245)"/>
    <property type="match status" value="1"/>
</dbReference>
<accession>A0A6A6J016</accession>
<dbReference type="Pfam" id="PF20684">
    <property type="entry name" value="Fung_rhodopsin"/>
    <property type="match status" value="1"/>
</dbReference>
<evidence type="ECO:0000256" key="1">
    <source>
        <dbReference type="ARBA" id="ARBA00004141"/>
    </source>
</evidence>
<feature type="transmembrane region" description="Helical" evidence="7">
    <location>
        <begin position="256"/>
        <end position="279"/>
    </location>
</feature>
<feature type="transmembrane region" description="Helical" evidence="7">
    <location>
        <begin position="219"/>
        <end position="241"/>
    </location>
</feature>
<feature type="transmembrane region" description="Helical" evidence="7">
    <location>
        <begin position="20"/>
        <end position="45"/>
    </location>
</feature>
<dbReference type="RefSeq" id="XP_033690184.1">
    <property type="nucleotide sequence ID" value="XM_033827944.1"/>
</dbReference>
<evidence type="ECO:0000256" key="2">
    <source>
        <dbReference type="ARBA" id="ARBA00022692"/>
    </source>
</evidence>
<dbReference type="AlphaFoldDB" id="A0A6A6J016"/>
<keyword evidence="10" id="KW-1185">Reference proteome</keyword>
<evidence type="ECO:0000256" key="6">
    <source>
        <dbReference type="SAM" id="MobiDB-lite"/>
    </source>
</evidence>
<evidence type="ECO:0000256" key="5">
    <source>
        <dbReference type="ARBA" id="ARBA00038359"/>
    </source>
</evidence>
<feature type="transmembrane region" description="Helical" evidence="7">
    <location>
        <begin position="136"/>
        <end position="157"/>
    </location>
</feature>
<reference evidence="9" key="1">
    <citation type="journal article" date="2020" name="Stud. Mycol.">
        <title>101 Dothideomycetes genomes: a test case for predicting lifestyles and emergence of pathogens.</title>
        <authorList>
            <person name="Haridas S."/>
            <person name="Albert R."/>
            <person name="Binder M."/>
            <person name="Bloem J."/>
            <person name="Labutti K."/>
            <person name="Salamov A."/>
            <person name="Andreopoulos B."/>
            <person name="Baker S."/>
            <person name="Barry K."/>
            <person name="Bills G."/>
            <person name="Bluhm B."/>
            <person name="Cannon C."/>
            <person name="Castanera R."/>
            <person name="Culley D."/>
            <person name="Daum C."/>
            <person name="Ezra D."/>
            <person name="Gonzalez J."/>
            <person name="Henrissat B."/>
            <person name="Kuo A."/>
            <person name="Liang C."/>
            <person name="Lipzen A."/>
            <person name="Lutzoni F."/>
            <person name="Magnuson J."/>
            <person name="Mondo S."/>
            <person name="Nolan M."/>
            <person name="Ohm R."/>
            <person name="Pangilinan J."/>
            <person name="Park H.-J."/>
            <person name="Ramirez L."/>
            <person name="Alfaro M."/>
            <person name="Sun H."/>
            <person name="Tritt A."/>
            <person name="Yoshinaga Y."/>
            <person name="Zwiers L.-H."/>
            <person name="Turgeon B."/>
            <person name="Goodwin S."/>
            <person name="Spatafora J."/>
            <person name="Crous P."/>
            <person name="Grigoriev I."/>
        </authorList>
    </citation>
    <scope>NUCLEOTIDE SEQUENCE</scope>
    <source>
        <strain evidence="9">CBS 122368</strain>
    </source>
</reference>
<keyword evidence="2 7" id="KW-0812">Transmembrane</keyword>
<evidence type="ECO:0000259" key="8">
    <source>
        <dbReference type="Pfam" id="PF20684"/>
    </source>
</evidence>
<dbReference type="GeneID" id="54581274"/>
<dbReference type="InterPro" id="IPR049326">
    <property type="entry name" value="Rhodopsin_dom_fungi"/>
</dbReference>
<evidence type="ECO:0000256" key="7">
    <source>
        <dbReference type="SAM" id="Phobius"/>
    </source>
</evidence>
<proteinExistence type="inferred from homology"/>
<organism evidence="9 10">
    <name type="scientific">Trematosphaeria pertusa</name>
    <dbReference type="NCBI Taxonomy" id="390896"/>
    <lineage>
        <taxon>Eukaryota</taxon>
        <taxon>Fungi</taxon>
        <taxon>Dikarya</taxon>
        <taxon>Ascomycota</taxon>
        <taxon>Pezizomycotina</taxon>
        <taxon>Dothideomycetes</taxon>
        <taxon>Pleosporomycetidae</taxon>
        <taxon>Pleosporales</taxon>
        <taxon>Massarineae</taxon>
        <taxon>Trematosphaeriaceae</taxon>
        <taxon>Trematosphaeria</taxon>
    </lineage>
</organism>